<comment type="caution">
    <text evidence="1">The sequence shown here is derived from an EMBL/GenBank/DDBJ whole genome shotgun (WGS) entry which is preliminary data.</text>
</comment>
<dbReference type="Proteomes" id="UP001430804">
    <property type="component" value="Unassembled WGS sequence"/>
</dbReference>
<proteinExistence type="predicted"/>
<dbReference type="RefSeq" id="WP_219200982.1">
    <property type="nucleotide sequence ID" value="NZ_JAHWQX010000002.1"/>
</dbReference>
<reference evidence="1" key="1">
    <citation type="submission" date="2021-07" db="EMBL/GenBank/DDBJ databases">
        <title>Pseudohoeflea marina sp. nov. a polyhydroxyalcanoate-producing bacterium.</title>
        <authorList>
            <person name="Zheng W."/>
            <person name="Yu S."/>
            <person name="Huang Y."/>
        </authorList>
    </citation>
    <scope>NUCLEOTIDE SEQUENCE</scope>
    <source>
        <strain evidence="1">DP4N28-3</strain>
    </source>
</reference>
<evidence type="ECO:0000313" key="2">
    <source>
        <dbReference type="Proteomes" id="UP001430804"/>
    </source>
</evidence>
<accession>A0ABS6WPM9</accession>
<sequence length="79" mass="8812">MRTSGRWLEDLITPDAQSGYELAVKLARVAVKLTQPDSDIRTQLRSAYERDAAALIQVSHVVAVHFATIARANRYWTAA</sequence>
<gene>
    <name evidence="1" type="ORF">KY465_07065</name>
</gene>
<dbReference type="InterPro" id="IPR021111">
    <property type="entry name" value="Hexamer_Tyr-coord_heme_pr_HTHP"/>
</dbReference>
<organism evidence="1 2">
    <name type="scientific">Pseudohoeflea coraliihabitans</name>
    <dbReference type="NCBI Taxonomy" id="2860393"/>
    <lineage>
        <taxon>Bacteria</taxon>
        <taxon>Pseudomonadati</taxon>
        <taxon>Pseudomonadota</taxon>
        <taxon>Alphaproteobacteria</taxon>
        <taxon>Hyphomicrobiales</taxon>
        <taxon>Rhizobiaceae</taxon>
        <taxon>Pseudohoeflea</taxon>
    </lineage>
</organism>
<protein>
    <submittedName>
        <fullName evidence="1">Hexameric tyrosine-coordinated heme protein</fullName>
    </submittedName>
</protein>
<dbReference type="Pfam" id="PF11534">
    <property type="entry name" value="HTHP"/>
    <property type="match status" value="1"/>
</dbReference>
<name>A0ABS6WPM9_9HYPH</name>
<evidence type="ECO:0000313" key="1">
    <source>
        <dbReference type="EMBL" id="MBW3097035.1"/>
    </source>
</evidence>
<dbReference type="EMBL" id="JAHWQX010000002">
    <property type="protein sequence ID" value="MBW3097035.1"/>
    <property type="molecule type" value="Genomic_DNA"/>
</dbReference>
<keyword evidence="2" id="KW-1185">Reference proteome</keyword>